<feature type="chain" id="PRO_5047335227" evidence="5">
    <location>
        <begin position="28"/>
        <end position="2243"/>
    </location>
</feature>
<organism evidence="7 8">
    <name type="scientific">Agaribacillus aureus</name>
    <dbReference type="NCBI Taxonomy" id="3051825"/>
    <lineage>
        <taxon>Bacteria</taxon>
        <taxon>Pseudomonadati</taxon>
        <taxon>Bacteroidota</taxon>
        <taxon>Cytophagia</taxon>
        <taxon>Cytophagales</taxon>
        <taxon>Splendidivirgaceae</taxon>
        <taxon>Agaribacillus</taxon>
    </lineage>
</organism>
<dbReference type="PRINTS" id="PR01021">
    <property type="entry name" value="OMPADOMAIN"/>
</dbReference>
<dbReference type="InterPro" id="IPR036737">
    <property type="entry name" value="OmpA-like_sf"/>
</dbReference>
<dbReference type="EMBL" id="JAUJEB010000004">
    <property type="protein sequence ID" value="MDN5214075.1"/>
    <property type="molecule type" value="Genomic_DNA"/>
</dbReference>
<dbReference type="CDD" id="cd07185">
    <property type="entry name" value="OmpA_C-like"/>
    <property type="match status" value="1"/>
</dbReference>
<name>A0ABT8L8I7_9BACT</name>
<protein>
    <submittedName>
        <fullName evidence="7">OmpA family protein</fullName>
    </submittedName>
</protein>
<evidence type="ECO:0000256" key="3">
    <source>
        <dbReference type="ARBA" id="ARBA00023237"/>
    </source>
</evidence>
<evidence type="ECO:0000256" key="4">
    <source>
        <dbReference type="PROSITE-ProRule" id="PRU00473"/>
    </source>
</evidence>
<sequence length="2243" mass="240610">MITIQNKKRVLGILFSCLIIATVQVSAQDKPAEKKTKGLDIIITQSPKIMVKLEKATHNTCYGESKGAINISAYGGYPPYKYYWSSSDTTQDVAGLRAGTYRVAVYDEFSCSDTLEVEITEPQRLVGEIESVKHILCYGYNNGEVNISVSGGKAPYKFSWSDGSHLEDLKGVNSGRYSVLITDANLCQDIVSADVLEKPLIVRSIDHINNIKCHGDSTGSVDVTVGGGVPPYKYQWSSGQTTEDIKGLLAGVYEVTVTDSKGCTEVSSTKVVEPEELTITFDEVNNLRCNGDFGGTINANVKGGQLPYTYQWSNGAATQDLVGIPAGEYSVAVTDKNGCRNSMEATITEPEAMIVNLVRSNDVSYNGGSDGAIDIEVNGGVKPYKYKWSSESLTQDIDKLTAGNYRVRVTDDRGCAKIMNVTITEPAPLVVKLDNTKNVSCYGDKTGEVNISVFGGVTPYTYQWNNGATTEDIASLPVGQYAVTVTDANGFKQEVVTNITQPSEFKAEVVKVTDIKCHGENTGAIDINAEGGVQPYRYHWSNGEISQDLDNLPAGDYHVKILDANRCELEISVTIKQPEPLRLAFEHFNHIKCTGDATGMIDISVEGGVAPYSYQWNNGAETEDLTGLKAGDYRVVVTDVNGCQGKLEKRITEPDKLIITENLVRNADCNGSYTGSIALSVKGGQPPYSYRWNSGDTVLNIVNKKAGTYRLEVSDLNGCSASFSKDITEPSRLICKVAGVINNQCYNDSKGAVDINVTGGVEPYTYRWSNGATTQDIVDVKAGRYSVIIRDANNCTDSLSAEVTENPVLTANLSTTNIKCNGLKTGAISLQVSGGIAPHTYKWSNGLTKKDISGLPSGNYSVIIADAKGCATTLDAQITEPPRFVASLESEQHLRCFEENIGAINVRVIGGVLPYTYQWSNGATTQHVADLPIGKYTLTATDANGCIQKVTTTLTQPPKINYSVKSVRDVLCNGDKEGAIDISVSGGVGPFTYQWSNGAATQDLQGVAAGKYDVSITDKNGCNNKLSAEIKEPEQLAIALDTITHILCSGDKKGSIEVEVTGGVKPYNYSWSNGSTSQNIKELEAGTYTVTVFDAKGCIKSLTATVREPRPLVAELVAVKDIFCYGDKIGAVSIDVKGGVKPYAFKWSNGSTSQNISEVAAGTYTVDITDKNGCSKRITATINQPPKLTSELVEVKDISCYQGTDGLLNVTVTGGTAPFTYNWSNGATTQDLIGVPAGTYALKITDANACRDSITQTTLKQPTLLEASITKVTDIVRYGENTGAINISVSGGVAPYRYSWSNGATSKDLTGVPGGNYSVQIFDKNGCEKVLNTKIDQPQALTVKLVSVVDVKCNGNNTGSLSIDVSGGVKPYSYQWSNGHTTQNISNVPAGDYSVEVTDASGYKRTLNANIAQPAPLVIKSDAFKDVLCYNDKSGEINVTVTGGREPYRYEWNTGQTTQDISGVAAGDYTLTVIDKAGCQSILSQKITQPDSFSVALGEVKHIRCKGESNGEIHLNVEGGIKPYSYYWNTGATSKDILGVISGEYAVKISDANGCITRLDATIDEPTELVAVIESIEHNHCFGEGNGAINIKVSGGVEPYKFAWSSGDTSQNLASKPAGDYSVNIADANGCSRNLTATITEPLPLSVSVQEVVNVSCSGENKGKVFVNVSGGSQPYSYEWNNGSKQKDLLNVSAGDYSLRVKDGEGCQATISTSIAEPPPLKAAVDTIFHVLCNGENKGMVDVVVSGGSMPYSYIWSNGANSEDLVDVLADDYTLRVKDALGCEVNVSATVNQPQPLSLVLDSLTNIECSGRETGNIAIHATGGVAPYQYSWNNGMTGRSLRNMPAGEYTATVMDGNGCQTSYQHVIEEPAVLIKTIDAITNIRCHGDSTGSIYVTVRGGVGPYKFDWSNGASTEDIQRLKAGNYQLTITEGNGCQSFLEASVEEPTLFEASVTGVTNVNCYGDTNGAIDISVSGGEEPYKYVWSNGIDTRNLADVGADSYSVMVTDNNGCLRTLHAEITEPPIMELRIDSVRNVKCCGDNSGAVFITASGGVKPYSYQWSNGATTEDIENLVLGVYTVNVTDANGCMVGTPEDMTLYEQVVSKGMFTTHDILFDVAKSVIKPESFGIINKIASFMKEHPDISFRIDGHTDSDGSDEFNQKLSENRAEAIKIALIKFGIRENRLTNKGFGESRPIASNQTAKGKAQNRRVEFIALTGTLDGTLIENEIRNTGKVTEQKGKGKK</sequence>
<accession>A0ABT8L8I7</accession>
<dbReference type="PROSITE" id="PS01068">
    <property type="entry name" value="OMPA_1"/>
    <property type="match status" value="1"/>
</dbReference>
<proteinExistence type="predicted"/>
<dbReference type="Gene3D" id="2.60.40.740">
    <property type="match status" value="20"/>
</dbReference>
<comment type="subcellular location">
    <subcellularLocation>
        <location evidence="1">Cell outer membrane</location>
    </subcellularLocation>
</comment>
<dbReference type="PANTHER" id="PTHR30329">
    <property type="entry name" value="STATOR ELEMENT OF FLAGELLAR MOTOR COMPLEX"/>
    <property type="match status" value="1"/>
</dbReference>
<dbReference type="Pfam" id="PF00691">
    <property type="entry name" value="OmpA"/>
    <property type="match status" value="1"/>
</dbReference>
<evidence type="ECO:0000259" key="6">
    <source>
        <dbReference type="PROSITE" id="PS51123"/>
    </source>
</evidence>
<feature type="domain" description="OmpA-like" evidence="6">
    <location>
        <begin position="2101"/>
        <end position="2218"/>
    </location>
</feature>
<dbReference type="PANTHER" id="PTHR30329:SF21">
    <property type="entry name" value="LIPOPROTEIN YIAD-RELATED"/>
    <property type="match status" value="1"/>
</dbReference>
<keyword evidence="5" id="KW-0732">Signal</keyword>
<dbReference type="InterPro" id="IPR050330">
    <property type="entry name" value="Bact_OuterMem_StrucFunc"/>
</dbReference>
<dbReference type="InterPro" id="IPR006665">
    <property type="entry name" value="OmpA-like"/>
</dbReference>
<dbReference type="Pfam" id="PF13573">
    <property type="entry name" value="SprB"/>
    <property type="match status" value="27"/>
</dbReference>
<keyword evidence="3" id="KW-0998">Cell outer membrane</keyword>
<gene>
    <name evidence="7" type="ORF">QQ020_18510</name>
</gene>
<dbReference type="Proteomes" id="UP001172083">
    <property type="component" value="Unassembled WGS sequence"/>
</dbReference>
<dbReference type="InterPro" id="IPR006690">
    <property type="entry name" value="OMPA-like_CS"/>
</dbReference>
<evidence type="ECO:0000313" key="8">
    <source>
        <dbReference type="Proteomes" id="UP001172083"/>
    </source>
</evidence>
<keyword evidence="8" id="KW-1185">Reference proteome</keyword>
<reference evidence="7" key="1">
    <citation type="submission" date="2023-06" db="EMBL/GenBank/DDBJ databases">
        <title>Genomic of Agaribacillus aureum.</title>
        <authorList>
            <person name="Wang G."/>
        </authorList>
    </citation>
    <scope>NUCLEOTIDE SEQUENCE</scope>
    <source>
        <strain evidence="7">BMA12</strain>
    </source>
</reference>
<evidence type="ECO:0000313" key="7">
    <source>
        <dbReference type="EMBL" id="MDN5214075.1"/>
    </source>
</evidence>
<dbReference type="InterPro" id="IPR025667">
    <property type="entry name" value="SprB_repeat"/>
</dbReference>
<feature type="signal peptide" evidence="5">
    <location>
        <begin position="1"/>
        <end position="27"/>
    </location>
</feature>
<dbReference type="RefSeq" id="WP_346759412.1">
    <property type="nucleotide sequence ID" value="NZ_JAUJEB010000004.1"/>
</dbReference>
<dbReference type="Gene3D" id="3.30.1330.60">
    <property type="entry name" value="OmpA-like domain"/>
    <property type="match status" value="1"/>
</dbReference>
<dbReference type="SUPFAM" id="SSF103088">
    <property type="entry name" value="OmpA-like"/>
    <property type="match status" value="1"/>
</dbReference>
<evidence type="ECO:0000256" key="1">
    <source>
        <dbReference type="ARBA" id="ARBA00004442"/>
    </source>
</evidence>
<evidence type="ECO:0000256" key="5">
    <source>
        <dbReference type="SAM" id="SignalP"/>
    </source>
</evidence>
<comment type="caution">
    <text evidence="7">The sequence shown here is derived from an EMBL/GenBank/DDBJ whole genome shotgun (WGS) entry which is preliminary data.</text>
</comment>
<keyword evidence="2 4" id="KW-0472">Membrane</keyword>
<dbReference type="InterPro" id="IPR006664">
    <property type="entry name" value="OMP_bac"/>
</dbReference>
<evidence type="ECO:0000256" key="2">
    <source>
        <dbReference type="ARBA" id="ARBA00023136"/>
    </source>
</evidence>
<dbReference type="PROSITE" id="PS51123">
    <property type="entry name" value="OMPA_2"/>
    <property type="match status" value="1"/>
</dbReference>